<keyword evidence="6" id="KW-1133">Transmembrane helix</keyword>
<evidence type="ECO:0000259" key="9">
    <source>
        <dbReference type="Pfam" id="PF19029"/>
    </source>
</evidence>
<dbReference type="EMBL" id="FCNW02000019">
    <property type="protein sequence ID" value="SAL46392.1"/>
    <property type="molecule type" value="Genomic_DNA"/>
</dbReference>
<evidence type="ECO:0000313" key="10">
    <source>
        <dbReference type="EMBL" id="SAL46392.1"/>
    </source>
</evidence>
<reference evidence="10" key="1">
    <citation type="submission" date="2016-01" db="EMBL/GenBank/DDBJ databases">
        <authorList>
            <person name="Peeters C."/>
        </authorList>
    </citation>
    <scope>NUCLEOTIDE SEQUENCE [LARGE SCALE GENOMIC DNA]</scope>
    <source>
        <strain evidence="10">LMG 22934</strain>
    </source>
</reference>
<evidence type="ECO:0000256" key="2">
    <source>
        <dbReference type="ARBA" id="ARBA00010423"/>
    </source>
</evidence>
<sequence>MNALPNTRGAIGDSWNSTSRRARRIARHGREAAEDIGVELRTLLSELESTLADGTQADVAALRAQLGRRIDTARSRLNDTHLAMRERANAALSDADAYIHEKPWQTIALVGGLALVAGVLLARVRS</sequence>
<evidence type="ECO:0000256" key="1">
    <source>
        <dbReference type="ARBA" id="ARBA00004377"/>
    </source>
</evidence>
<evidence type="ECO:0000256" key="5">
    <source>
        <dbReference type="ARBA" id="ARBA00022692"/>
    </source>
</evidence>
<feature type="domain" description="DUF883" evidence="8">
    <location>
        <begin position="38"/>
        <end position="80"/>
    </location>
</feature>
<proteinExistence type="inferred from homology"/>
<evidence type="ECO:0000256" key="7">
    <source>
        <dbReference type="ARBA" id="ARBA00023136"/>
    </source>
</evidence>
<dbReference type="Proteomes" id="UP000054977">
    <property type="component" value="Unassembled WGS sequence"/>
</dbReference>
<dbReference type="Pfam" id="PF05957">
    <property type="entry name" value="DUF883"/>
    <property type="match status" value="1"/>
</dbReference>
<evidence type="ECO:0000313" key="11">
    <source>
        <dbReference type="Proteomes" id="UP000054977"/>
    </source>
</evidence>
<keyword evidence="3" id="KW-1003">Cell membrane</keyword>
<dbReference type="RefSeq" id="WP_087668495.1">
    <property type="nucleotide sequence ID" value="NZ_FCNW02000019.1"/>
</dbReference>
<comment type="caution">
    <text evidence="10">The sequence shown here is derived from an EMBL/GenBank/DDBJ whole genome shotgun (WGS) entry which is preliminary data.</text>
</comment>
<dbReference type="AlphaFoldDB" id="A0A158HPR3"/>
<keyword evidence="4" id="KW-0997">Cell inner membrane</keyword>
<dbReference type="InterPro" id="IPR043605">
    <property type="entry name" value="DUF883_C"/>
</dbReference>
<feature type="domain" description="DUF883" evidence="9">
    <location>
        <begin position="95"/>
        <end position="123"/>
    </location>
</feature>
<comment type="similarity">
    <text evidence="2">Belongs to the ElaB/YgaM/YqjD family.</text>
</comment>
<protein>
    <submittedName>
        <fullName evidence="10">Membrane protein</fullName>
    </submittedName>
</protein>
<dbReference type="GO" id="GO:0005886">
    <property type="term" value="C:plasma membrane"/>
    <property type="evidence" value="ECO:0007669"/>
    <property type="project" value="UniProtKB-SubCell"/>
</dbReference>
<organism evidence="10 11">
    <name type="scientific">Caballeronia humi</name>
    <dbReference type="NCBI Taxonomy" id="326474"/>
    <lineage>
        <taxon>Bacteria</taxon>
        <taxon>Pseudomonadati</taxon>
        <taxon>Pseudomonadota</taxon>
        <taxon>Betaproteobacteria</taxon>
        <taxon>Burkholderiales</taxon>
        <taxon>Burkholderiaceae</taxon>
        <taxon>Caballeronia</taxon>
    </lineage>
</organism>
<name>A0A158HPR3_9BURK</name>
<dbReference type="Pfam" id="PF19029">
    <property type="entry name" value="DUF883_C"/>
    <property type="match status" value="1"/>
</dbReference>
<dbReference type="PANTHER" id="PTHR35893:SF3">
    <property type="entry name" value="INNER MEMBRANE PROTEIN"/>
    <property type="match status" value="1"/>
</dbReference>
<evidence type="ECO:0000259" key="8">
    <source>
        <dbReference type="Pfam" id="PF05957"/>
    </source>
</evidence>
<dbReference type="PANTHER" id="PTHR35893">
    <property type="entry name" value="INNER MEMBRANE PROTEIN-RELATED"/>
    <property type="match status" value="1"/>
</dbReference>
<dbReference type="InterPro" id="IPR043604">
    <property type="entry name" value="DUF883_N"/>
</dbReference>
<dbReference type="STRING" id="326474.AWB65_03660"/>
<keyword evidence="5" id="KW-0812">Transmembrane</keyword>
<dbReference type="InterPro" id="IPR010279">
    <property type="entry name" value="YqjD/ElaB"/>
</dbReference>
<gene>
    <name evidence="10" type="ORF">AWB65_03660</name>
</gene>
<dbReference type="GO" id="GO:0043022">
    <property type="term" value="F:ribosome binding"/>
    <property type="evidence" value="ECO:0007669"/>
    <property type="project" value="InterPro"/>
</dbReference>
<comment type="subcellular location">
    <subcellularLocation>
        <location evidence="1">Cell inner membrane</location>
        <topology evidence="1">Single-pass membrane protein</topology>
    </subcellularLocation>
</comment>
<evidence type="ECO:0000256" key="6">
    <source>
        <dbReference type="ARBA" id="ARBA00022989"/>
    </source>
</evidence>
<accession>A0A158HPR3</accession>
<evidence type="ECO:0000256" key="3">
    <source>
        <dbReference type="ARBA" id="ARBA00022475"/>
    </source>
</evidence>
<keyword evidence="11" id="KW-1185">Reference proteome</keyword>
<keyword evidence="7" id="KW-0472">Membrane</keyword>
<evidence type="ECO:0000256" key="4">
    <source>
        <dbReference type="ARBA" id="ARBA00022519"/>
    </source>
</evidence>
<dbReference type="OrthoDB" id="8942769at2"/>